<dbReference type="Gramene" id="TraesCLE_scaffold_105683_01G000100.1">
    <property type="protein sequence ID" value="TraesCLE_scaffold_105683_01G000100.1"/>
    <property type="gene ID" value="TraesCLE_scaffold_105683_01G000100"/>
</dbReference>
<dbReference type="Gramene" id="TraesJUL6A03G03287440.1">
    <property type="protein sequence ID" value="TraesJUL6A03G03287440.1.CDS1"/>
    <property type="gene ID" value="TraesJUL6A03G03287440"/>
</dbReference>
<dbReference type="EnsemblPlants" id="TraesCS6A02G081400.1">
    <property type="protein sequence ID" value="TraesCS6A02G081400.1.cds1"/>
    <property type="gene ID" value="TraesCS6A02G081400"/>
</dbReference>
<dbReference type="Gramene" id="TraesSTA6A03G03251400.1">
    <property type="protein sequence ID" value="TraesSTA6A03G03251400.1.CDS1"/>
    <property type="gene ID" value="TraesSTA6A03G03251400"/>
</dbReference>
<reference evidence="4" key="2">
    <citation type="submission" date="2018-10" db="UniProtKB">
        <authorList>
            <consortium name="EnsemblPlants"/>
        </authorList>
    </citation>
    <scope>IDENTIFICATION</scope>
</reference>
<dbReference type="Gramene" id="TraesROB_scaffold_062931_01G000100.1">
    <property type="protein sequence ID" value="TraesROB_scaffold_062931_01G000100.1"/>
    <property type="gene ID" value="TraesROB_scaffold_062931_01G000100"/>
</dbReference>
<dbReference type="Gramene" id="TraesMAC6A03G03260560.1">
    <property type="protein sequence ID" value="TraesMAC6A03G03260560.1.CDS1"/>
    <property type="gene ID" value="TraesMAC6A03G03260560"/>
</dbReference>
<keyword evidence="2" id="KW-0646">Protease inhibitor</keyword>
<comment type="similarity">
    <text evidence="1">Belongs to the protease inhibitor I13 (potato type I serine protease inhibitor) family.</text>
</comment>
<evidence type="ECO:0000256" key="2">
    <source>
        <dbReference type="ARBA" id="ARBA00022690"/>
    </source>
</evidence>
<dbReference type="Gramene" id="TraesCLE_scaffold_079683_01G000100.1">
    <property type="protein sequence ID" value="TraesCLE_scaffold_079683_01G000100.1"/>
    <property type="gene ID" value="TraesCLE_scaffold_079683_01G000100"/>
</dbReference>
<dbReference type="PANTHER" id="PTHR33091">
    <property type="entry name" value="PROTEIN, PUTATIVE, EXPRESSED-RELATED"/>
    <property type="match status" value="1"/>
</dbReference>
<dbReference type="Gramene" id="TraesROB_scaffold_093104_01G000100.1">
    <property type="protein sequence ID" value="TraesROB_scaffold_093104_01G000100.1"/>
    <property type="gene ID" value="TraesROB_scaffold_093104_01G000100"/>
</dbReference>
<dbReference type="Gramene" id="TraesLDM6A03G03264690.1">
    <property type="protein sequence ID" value="TraesLDM6A03G03264690.1.CDS1"/>
    <property type="gene ID" value="TraesLDM6A03G03264690"/>
</dbReference>
<evidence type="ECO:0000256" key="3">
    <source>
        <dbReference type="ARBA" id="ARBA00022900"/>
    </source>
</evidence>
<dbReference type="Gramene" id="TraesJAG6A03G03256950.1">
    <property type="protein sequence ID" value="TraesJAG6A03G03256950.1.CDS1"/>
    <property type="gene ID" value="TraesJAG6A03G03256950"/>
</dbReference>
<evidence type="ECO:0000256" key="1">
    <source>
        <dbReference type="ARBA" id="ARBA00008210"/>
    </source>
</evidence>
<dbReference type="Gene3D" id="3.30.10.10">
    <property type="entry name" value="Trypsin Inhibitor V, subunit A"/>
    <property type="match status" value="1"/>
</dbReference>
<dbReference type="InterPro" id="IPR000864">
    <property type="entry name" value="Prot_inh_pot1"/>
</dbReference>
<sequence>MSSSGKTSWPELLHWAVEPAMEQIKSDRPELMIESLPVGTYPGVQADRVLVFFNQEELVRRVVVIPYVG</sequence>
<dbReference type="Gramene" id="TraesARIUn03G04587760.1">
    <property type="protein sequence ID" value="TraesARIUn03G04587760.1.CDS1"/>
    <property type="gene ID" value="TraesARIUn03G04587760"/>
</dbReference>
<dbReference type="Gramene" id="TraesMAC1B03G00203230.1">
    <property type="protein sequence ID" value="TraesMAC1B03G00203230.1.CDS1"/>
    <property type="gene ID" value="TraesMAC1B03G00203230"/>
</dbReference>
<dbReference type="Gramene" id="TraesRN6A0100147800.1">
    <property type="protein sequence ID" value="TraesRN6A0100147800.1"/>
    <property type="gene ID" value="TraesRN6A0100147800"/>
</dbReference>
<dbReference type="Gramene" id="TraesJUL6A03G03281640.1">
    <property type="protein sequence ID" value="TraesJUL6A03G03281640.1.CDS1"/>
    <property type="gene ID" value="TraesJUL6A03G03281640"/>
</dbReference>
<dbReference type="SMR" id="A0A3B6NLT4"/>
<dbReference type="Gramene" id="TraesWEE_scaffold_119621_01G000100.1">
    <property type="protein sequence ID" value="TraesWEE_scaffold_119621_01G000100.1"/>
    <property type="gene ID" value="TraesWEE_scaffold_119621_01G000100"/>
</dbReference>
<reference evidence="4" key="1">
    <citation type="submission" date="2018-08" db="EMBL/GenBank/DDBJ databases">
        <authorList>
            <person name="Rossello M."/>
        </authorList>
    </citation>
    <scope>NUCLEOTIDE SEQUENCE [LARGE SCALE GENOMIC DNA]</scope>
    <source>
        <strain evidence="4">cv. Chinese Spring</strain>
    </source>
</reference>
<dbReference type="Gramene" id="TraesNOR6A03G03292380.1">
    <property type="protein sequence ID" value="TraesNOR6A03G03292380.1.CDS1"/>
    <property type="gene ID" value="TraesNOR6A03G03292380"/>
</dbReference>
<evidence type="ECO:0000313" key="4">
    <source>
        <dbReference type="EnsemblPlants" id="TraesCS6A02G081400.1.cds1"/>
    </source>
</evidence>
<accession>A0A3B6NLT4</accession>
<dbReference type="AlphaFoldDB" id="A0A3B6NLT4"/>
<keyword evidence="3" id="KW-0722">Serine protease inhibitor</keyword>
<name>A0A3B6NLT4_WHEAT</name>
<dbReference type="Gramene" id="TraesCS6A03G0184500.1">
    <property type="protein sequence ID" value="TraesCS6A03G0184500.1.CDS1"/>
    <property type="gene ID" value="TraesCS6A03G0184500"/>
</dbReference>
<dbReference type="Gramene" id="TraesLAC6A03G03215250.1">
    <property type="protein sequence ID" value="TraesLAC6A03G03215250.1.CDS1"/>
    <property type="gene ID" value="TraesLAC6A03G03215250"/>
</dbReference>
<dbReference type="Pfam" id="PF00280">
    <property type="entry name" value="potato_inhibit"/>
    <property type="match status" value="1"/>
</dbReference>
<evidence type="ECO:0000313" key="5">
    <source>
        <dbReference type="Proteomes" id="UP000019116"/>
    </source>
</evidence>
<dbReference type="SUPFAM" id="SSF54654">
    <property type="entry name" value="CI-2 family of serine protease inhibitors"/>
    <property type="match status" value="1"/>
</dbReference>
<dbReference type="Gramene" id="TraesCS6A02G081400.1">
    <property type="protein sequence ID" value="TraesCS6A02G081400.1.cds1"/>
    <property type="gene ID" value="TraesCS6A02G081400"/>
</dbReference>
<dbReference type="InterPro" id="IPR036354">
    <property type="entry name" value="Prot_inh_pot1_sf"/>
</dbReference>
<dbReference type="Gramene" id="TraesCAD_scaffold_087259_01G000100.1">
    <property type="protein sequence ID" value="TraesCAD_scaffold_087259_01G000100.1"/>
    <property type="gene ID" value="TraesCAD_scaffold_087259_01G000100"/>
</dbReference>
<dbReference type="Gramene" id="TraesWEE_scaffold_079523_01G000100.1">
    <property type="protein sequence ID" value="TraesWEE_scaffold_079523_01G000100.1"/>
    <property type="gene ID" value="TraesWEE_scaffold_079523_01G000100"/>
</dbReference>
<dbReference type="OrthoDB" id="580986at2759"/>
<dbReference type="GO" id="GO:0009611">
    <property type="term" value="P:response to wounding"/>
    <property type="evidence" value="ECO:0007669"/>
    <property type="project" value="InterPro"/>
</dbReference>
<protein>
    <submittedName>
        <fullName evidence="4">Uncharacterized protein</fullName>
    </submittedName>
</protein>
<organism evidence="4">
    <name type="scientific">Triticum aestivum</name>
    <name type="common">Wheat</name>
    <dbReference type="NCBI Taxonomy" id="4565"/>
    <lineage>
        <taxon>Eukaryota</taxon>
        <taxon>Viridiplantae</taxon>
        <taxon>Streptophyta</taxon>
        <taxon>Embryophyta</taxon>
        <taxon>Tracheophyta</taxon>
        <taxon>Spermatophyta</taxon>
        <taxon>Magnoliopsida</taxon>
        <taxon>Liliopsida</taxon>
        <taxon>Poales</taxon>
        <taxon>Poaceae</taxon>
        <taxon>BOP clade</taxon>
        <taxon>Pooideae</taxon>
        <taxon>Triticodae</taxon>
        <taxon>Triticeae</taxon>
        <taxon>Triticinae</taxon>
        <taxon>Triticum</taxon>
    </lineage>
</organism>
<dbReference type="Proteomes" id="UP000019116">
    <property type="component" value="Chromosome 6A"/>
</dbReference>
<dbReference type="Gramene" id="TraesSYM6A03G03201400.1">
    <property type="protein sequence ID" value="TraesSYM6A03G03201400.1.CDS1"/>
    <property type="gene ID" value="TraesSYM6A03G03201400"/>
</dbReference>
<dbReference type="Gramene" id="TraesPARA_EIv1.0_1906780.1">
    <property type="protein sequence ID" value="TraesPARA_EIv1.0_1906780.1.CDS1"/>
    <property type="gene ID" value="TraesPARA_EIv1.0_1906780"/>
</dbReference>
<dbReference type="Gramene" id="TraesPARA_EIv1.0_2204680.1">
    <property type="protein sequence ID" value="TraesPARA_EIv1.0_2204680.1.CDS1"/>
    <property type="gene ID" value="TraesPARA_EIv1.0_2204680"/>
</dbReference>
<dbReference type="Gramene" id="TraesCAD_scaffold_086912_01G000100.1">
    <property type="protein sequence ID" value="TraesCAD_scaffold_086912_01G000100.1"/>
    <property type="gene ID" value="TraesCAD_scaffold_086912_01G000100"/>
</dbReference>
<dbReference type="Gramene" id="TraesARI6A03G03216430.1">
    <property type="protein sequence ID" value="TraesARI6A03G03216430.1.CDS1"/>
    <property type="gene ID" value="TraesARI6A03G03216430"/>
</dbReference>
<keyword evidence="5" id="KW-1185">Reference proteome</keyword>
<dbReference type="PANTHER" id="PTHR33091:SF70">
    <property type="match status" value="1"/>
</dbReference>
<dbReference type="OMA" id="WPELLHW"/>
<dbReference type="GO" id="GO:0004867">
    <property type="term" value="F:serine-type endopeptidase inhibitor activity"/>
    <property type="evidence" value="ECO:0007669"/>
    <property type="project" value="UniProtKB-KW"/>
</dbReference>
<proteinExistence type="inferred from homology"/>